<dbReference type="STRING" id="1560234.SP90_06380"/>
<keyword evidence="2" id="KW-1185">Reference proteome</keyword>
<dbReference type="InterPro" id="IPR029044">
    <property type="entry name" value="Nucleotide-diphossugar_trans"/>
</dbReference>
<evidence type="ECO:0000313" key="1">
    <source>
        <dbReference type="EMBL" id="OBQ52609.1"/>
    </source>
</evidence>
<dbReference type="PANTHER" id="PTHR36529">
    <property type="entry name" value="SLL1095 PROTEIN"/>
    <property type="match status" value="1"/>
</dbReference>
<dbReference type="PANTHER" id="PTHR36529:SF1">
    <property type="entry name" value="GLYCOSYLTRANSFERASE"/>
    <property type="match status" value="1"/>
</dbReference>
<name>A0A1B7XEJ4_9BACT</name>
<accession>A0A1B7XEJ4</accession>
<evidence type="ECO:0000313" key="2">
    <source>
        <dbReference type="Proteomes" id="UP000091979"/>
    </source>
</evidence>
<proteinExistence type="predicted"/>
<evidence type="ECO:0008006" key="3">
    <source>
        <dbReference type="Google" id="ProtNLM"/>
    </source>
</evidence>
<organism evidence="1 2">
    <name type="scientific">Halodesulfovibrio spirochaetisodalis</name>
    <dbReference type="NCBI Taxonomy" id="1560234"/>
    <lineage>
        <taxon>Bacteria</taxon>
        <taxon>Pseudomonadati</taxon>
        <taxon>Thermodesulfobacteriota</taxon>
        <taxon>Desulfovibrionia</taxon>
        <taxon>Desulfovibrionales</taxon>
        <taxon>Desulfovibrionaceae</taxon>
        <taxon>Halodesulfovibrio</taxon>
    </lineage>
</organism>
<gene>
    <name evidence="1" type="ORF">SP90_06380</name>
</gene>
<protein>
    <recommendedName>
        <fullName evidence="3">Glycosyltransferase</fullName>
    </recommendedName>
</protein>
<dbReference type="OrthoDB" id="9798250at2"/>
<dbReference type="RefSeq" id="WP_066853745.1">
    <property type="nucleotide sequence ID" value="NZ_JXMS01000009.1"/>
</dbReference>
<sequence>MTDTCILFFIKYPTPGNVKTRLGKVIGEEVATSLYRHFVQDMLKGFEKVESQLRICYAPCGTENPEKDFRDWLGPQYTYREQVGDDLGERMKHAMQAAFDEGFQRVIIIGSDVPDFPPELLTKAFLDLDMQEAAVGPSYDGGYYLIGFRKDTFIPEVFDNIPWSTRDVYQATLKKIHAADLELIRLPDWNDVDTIWDLNLLFRTNRNSSFRKSSTYAILREHSKLIREYDVDLPSHCRLDED</sequence>
<dbReference type="EMBL" id="JXMS01000009">
    <property type="protein sequence ID" value="OBQ52609.1"/>
    <property type="molecule type" value="Genomic_DNA"/>
</dbReference>
<reference evidence="1 2" key="1">
    <citation type="submission" date="2015-01" db="EMBL/GenBank/DDBJ databases">
        <title>Desulfovibrio sp. JC271 draft genome sequence.</title>
        <authorList>
            <person name="Shivani Y."/>
            <person name="Subhash Y."/>
            <person name="Sasikala C."/>
            <person name="Ramana C.V."/>
        </authorList>
    </citation>
    <scope>NUCLEOTIDE SEQUENCE [LARGE SCALE GENOMIC DNA]</scope>
    <source>
        <strain evidence="1 2">JC271</strain>
    </source>
</reference>
<dbReference type="InterPro" id="IPR018641">
    <property type="entry name" value="Trfase_1_rSAM/seldom-assoc"/>
</dbReference>
<dbReference type="SUPFAM" id="SSF53448">
    <property type="entry name" value="Nucleotide-diphospho-sugar transferases"/>
    <property type="match status" value="1"/>
</dbReference>
<dbReference type="AlphaFoldDB" id="A0A1B7XEJ4"/>
<dbReference type="Proteomes" id="UP000091979">
    <property type="component" value="Unassembled WGS sequence"/>
</dbReference>
<dbReference type="PATRIC" id="fig|1560234.3.peg.3252"/>
<dbReference type="Gene3D" id="3.90.550.10">
    <property type="entry name" value="Spore Coat Polysaccharide Biosynthesis Protein SpsA, Chain A"/>
    <property type="match status" value="1"/>
</dbReference>
<dbReference type="Pfam" id="PF09837">
    <property type="entry name" value="DUF2064"/>
    <property type="match status" value="1"/>
</dbReference>
<dbReference type="NCBIfam" id="TIGR04282">
    <property type="entry name" value="glyco_like_cofC"/>
    <property type="match status" value="1"/>
</dbReference>
<comment type="caution">
    <text evidence="1">The sequence shown here is derived from an EMBL/GenBank/DDBJ whole genome shotgun (WGS) entry which is preliminary data.</text>
</comment>